<dbReference type="InterPro" id="IPR029787">
    <property type="entry name" value="Nucleotide_cyclase"/>
</dbReference>
<feature type="region of interest" description="Disordered" evidence="1">
    <location>
        <begin position="1"/>
        <end position="56"/>
    </location>
</feature>
<protein>
    <submittedName>
        <fullName evidence="3">Response regulator</fullName>
    </submittedName>
</protein>
<sequence>MKVTRPGSITPSSMGAGDGRYSSNPYAAYTYSRPVRKKTAPDPDPDQGDDSHPGGAFRRELQRHESSAPANIQDIADVLGIPDDQVTPAVEKAIARLMLRVNGLSENLAELQRHQVDLARAEGRDPFTGALSRTSFMQIVENELALTGTDRTTRTLLLCEIADLDEVLQRYGQGCKEGVFNFLHRTITEFILPPHQVGYLGCNDFAALLYNMDEQDTWQRADAISRRLKKHPFFWKGKYISITPVFGVYIARAGDTPEDALVAVDYALRAEKEMKAAQLQRIPSGL</sequence>
<dbReference type="InterPro" id="IPR043128">
    <property type="entry name" value="Rev_trsase/Diguanyl_cyclase"/>
</dbReference>
<reference evidence="3 4" key="1">
    <citation type="submission" date="2014-03" db="EMBL/GenBank/DDBJ databases">
        <title>The draft genome sequence of Thalassospira alkalitolerans JCM 18968.</title>
        <authorList>
            <person name="Lai Q."/>
            <person name="Shao Z."/>
        </authorList>
    </citation>
    <scope>NUCLEOTIDE SEQUENCE [LARGE SCALE GENOMIC DNA]</scope>
    <source>
        <strain evidence="3 4">JCM 18968</strain>
    </source>
</reference>
<keyword evidence="4" id="KW-1185">Reference proteome</keyword>
<proteinExistence type="predicted"/>
<dbReference type="InterPro" id="IPR000160">
    <property type="entry name" value="GGDEF_dom"/>
</dbReference>
<dbReference type="RefSeq" id="WP_085620437.1">
    <property type="nucleotide sequence ID" value="NZ_CAXBPE010000013.1"/>
</dbReference>
<dbReference type="SMART" id="SM00267">
    <property type="entry name" value="GGDEF"/>
    <property type="match status" value="1"/>
</dbReference>
<dbReference type="Proteomes" id="UP000193396">
    <property type="component" value="Unassembled WGS sequence"/>
</dbReference>
<name>A0A1Y2L7T2_9PROT</name>
<organism evidence="3 4">
    <name type="scientific">Thalassospira alkalitolerans</name>
    <dbReference type="NCBI Taxonomy" id="1293890"/>
    <lineage>
        <taxon>Bacteria</taxon>
        <taxon>Pseudomonadati</taxon>
        <taxon>Pseudomonadota</taxon>
        <taxon>Alphaproteobacteria</taxon>
        <taxon>Rhodospirillales</taxon>
        <taxon>Thalassospiraceae</taxon>
        <taxon>Thalassospira</taxon>
    </lineage>
</organism>
<evidence type="ECO:0000256" key="1">
    <source>
        <dbReference type="SAM" id="MobiDB-lite"/>
    </source>
</evidence>
<dbReference type="Pfam" id="PF00990">
    <property type="entry name" value="GGDEF"/>
    <property type="match status" value="1"/>
</dbReference>
<dbReference type="AlphaFoldDB" id="A0A1Y2L7T2"/>
<dbReference type="OrthoDB" id="7365156at2"/>
<comment type="caution">
    <text evidence="3">The sequence shown here is derived from an EMBL/GenBank/DDBJ whole genome shotgun (WGS) entry which is preliminary data.</text>
</comment>
<dbReference type="Gene3D" id="3.30.70.270">
    <property type="match status" value="1"/>
</dbReference>
<dbReference type="STRING" id="1293890.TALK_17490"/>
<accession>A0A1Y2L7T2</accession>
<evidence type="ECO:0000259" key="2">
    <source>
        <dbReference type="PROSITE" id="PS50887"/>
    </source>
</evidence>
<dbReference type="SUPFAM" id="SSF55073">
    <property type="entry name" value="Nucleotide cyclase"/>
    <property type="match status" value="1"/>
</dbReference>
<evidence type="ECO:0000313" key="3">
    <source>
        <dbReference type="EMBL" id="OSQ45700.1"/>
    </source>
</evidence>
<dbReference type="EMBL" id="JFKB01000014">
    <property type="protein sequence ID" value="OSQ45700.1"/>
    <property type="molecule type" value="Genomic_DNA"/>
</dbReference>
<evidence type="ECO:0000313" key="4">
    <source>
        <dbReference type="Proteomes" id="UP000193396"/>
    </source>
</evidence>
<gene>
    <name evidence="3" type="ORF">TALK_17490</name>
</gene>
<feature type="domain" description="GGDEF" evidence="2">
    <location>
        <begin position="152"/>
        <end position="284"/>
    </location>
</feature>
<dbReference type="PROSITE" id="PS50887">
    <property type="entry name" value="GGDEF"/>
    <property type="match status" value="1"/>
</dbReference>